<keyword evidence="2" id="KW-1185">Reference proteome</keyword>
<reference evidence="1 2" key="1">
    <citation type="submission" date="2022-10" db="EMBL/GenBank/DDBJ databases">
        <title>Paenibacillus description and whole genome data of maize root bacterial community.</title>
        <authorList>
            <person name="Marton D."/>
            <person name="Farkas M."/>
            <person name="Cserhati M."/>
        </authorList>
    </citation>
    <scope>NUCLEOTIDE SEQUENCE [LARGE SCALE GENOMIC DNA]</scope>
    <source>
        <strain evidence="1 2">P96</strain>
    </source>
</reference>
<gene>
    <name evidence="1" type="ORF">OIN60_04190</name>
</gene>
<protein>
    <submittedName>
        <fullName evidence="1">Uncharacterized protein</fullName>
    </submittedName>
</protein>
<accession>A0ABT9FMP4</accession>
<organism evidence="1 2">
    <name type="scientific">Paenibacillus zeirhizosphaerae</name>
    <dbReference type="NCBI Taxonomy" id="2987519"/>
    <lineage>
        <taxon>Bacteria</taxon>
        <taxon>Bacillati</taxon>
        <taxon>Bacillota</taxon>
        <taxon>Bacilli</taxon>
        <taxon>Bacillales</taxon>
        <taxon>Paenibacillaceae</taxon>
        <taxon>Paenibacillus</taxon>
    </lineage>
</organism>
<sequence>MKINLLLFLSSVQEHEGNSIQPALVKTFESNIRPVQGDILDDPGFHPDFHNGYEVVKVTLNYSSDECWVSLTPLALELENLPIEAYVENLIKHGWRIVSKEELKTM</sequence>
<dbReference type="Proteomes" id="UP001241848">
    <property type="component" value="Unassembled WGS sequence"/>
</dbReference>
<evidence type="ECO:0000313" key="2">
    <source>
        <dbReference type="Proteomes" id="UP001241848"/>
    </source>
</evidence>
<dbReference type="RefSeq" id="WP_305753619.1">
    <property type="nucleotide sequence ID" value="NZ_JAPCKK010000010.1"/>
</dbReference>
<comment type="caution">
    <text evidence="1">The sequence shown here is derived from an EMBL/GenBank/DDBJ whole genome shotgun (WGS) entry which is preliminary data.</text>
</comment>
<dbReference type="EMBL" id="JAPCKK010000010">
    <property type="protein sequence ID" value="MDP4095987.1"/>
    <property type="molecule type" value="Genomic_DNA"/>
</dbReference>
<evidence type="ECO:0000313" key="1">
    <source>
        <dbReference type="EMBL" id="MDP4095987.1"/>
    </source>
</evidence>
<proteinExistence type="predicted"/>
<name>A0ABT9FMP4_9BACL</name>